<gene>
    <name evidence="1" type="ORF">MLD38_023617</name>
</gene>
<name>A0ACB9NT51_9MYRT</name>
<proteinExistence type="predicted"/>
<dbReference type="EMBL" id="CM042886">
    <property type="protein sequence ID" value="KAI4338574.1"/>
    <property type="molecule type" value="Genomic_DNA"/>
</dbReference>
<keyword evidence="2" id="KW-1185">Reference proteome</keyword>
<dbReference type="Proteomes" id="UP001057402">
    <property type="component" value="Chromosome 7"/>
</dbReference>
<reference evidence="2" key="1">
    <citation type="journal article" date="2023" name="Front. Plant Sci.">
        <title>Chromosomal-level genome assembly of Melastoma candidum provides insights into trichome evolution.</title>
        <authorList>
            <person name="Zhong Y."/>
            <person name="Wu W."/>
            <person name="Sun C."/>
            <person name="Zou P."/>
            <person name="Liu Y."/>
            <person name="Dai S."/>
            <person name="Zhou R."/>
        </authorList>
    </citation>
    <scope>NUCLEOTIDE SEQUENCE [LARGE SCALE GENOMIC DNA]</scope>
</reference>
<sequence>MSSIVSPIGDEFPVHGLSGRANPCTSSQSTSAVLSSRQGFPCAYMLMKLQIIELHRLMLQLAIKALIVSCLGGSCGSHMRRFWRLPNVSAFLVEEHM</sequence>
<organism evidence="1 2">
    <name type="scientific">Melastoma candidum</name>
    <dbReference type="NCBI Taxonomy" id="119954"/>
    <lineage>
        <taxon>Eukaryota</taxon>
        <taxon>Viridiplantae</taxon>
        <taxon>Streptophyta</taxon>
        <taxon>Embryophyta</taxon>
        <taxon>Tracheophyta</taxon>
        <taxon>Spermatophyta</taxon>
        <taxon>Magnoliopsida</taxon>
        <taxon>eudicotyledons</taxon>
        <taxon>Gunneridae</taxon>
        <taxon>Pentapetalae</taxon>
        <taxon>rosids</taxon>
        <taxon>malvids</taxon>
        <taxon>Myrtales</taxon>
        <taxon>Melastomataceae</taxon>
        <taxon>Melastomatoideae</taxon>
        <taxon>Melastomateae</taxon>
        <taxon>Melastoma</taxon>
    </lineage>
</organism>
<evidence type="ECO:0000313" key="1">
    <source>
        <dbReference type="EMBL" id="KAI4338574.1"/>
    </source>
</evidence>
<evidence type="ECO:0000313" key="2">
    <source>
        <dbReference type="Proteomes" id="UP001057402"/>
    </source>
</evidence>
<comment type="caution">
    <text evidence="1">The sequence shown here is derived from an EMBL/GenBank/DDBJ whole genome shotgun (WGS) entry which is preliminary data.</text>
</comment>
<accession>A0ACB9NT51</accession>
<protein>
    <submittedName>
        <fullName evidence="1">Uncharacterized protein</fullName>
    </submittedName>
</protein>